<protein>
    <submittedName>
        <fullName evidence="3">J domain-containing protein</fullName>
    </submittedName>
</protein>
<keyword evidence="4" id="KW-1185">Reference proteome</keyword>
<gene>
    <name evidence="3" type="ORF">JBF11_05435</name>
</gene>
<dbReference type="InterPro" id="IPR018253">
    <property type="entry name" value="DnaJ_domain_CS"/>
</dbReference>
<dbReference type="Pfam" id="PF01556">
    <property type="entry name" value="DnaJ_C"/>
    <property type="match status" value="1"/>
</dbReference>
<feature type="domain" description="J" evidence="2">
    <location>
        <begin position="7"/>
        <end position="72"/>
    </location>
</feature>
<dbReference type="PRINTS" id="PR00625">
    <property type="entry name" value="JDOMAIN"/>
</dbReference>
<dbReference type="InterPro" id="IPR002939">
    <property type="entry name" value="DnaJ_C"/>
</dbReference>
<keyword evidence="1" id="KW-0143">Chaperone</keyword>
<dbReference type="Proteomes" id="UP001058120">
    <property type="component" value="Chromosome"/>
</dbReference>
<dbReference type="Gene3D" id="1.10.287.110">
    <property type="entry name" value="DnaJ domain"/>
    <property type="match status" value="1"/>
</dbReference>
<evidence type="ECO:0000259" key="2">
    <source>
        <dbReference type="PROSITE" id="PS50076"/>
    </source>
</evidence>
<organism evidence="3 4">
    <name type="scientific">Taurinivorans muris</name>
    <dbReference type="NCBI Taxonomy" id="2787751"/>
    <lineage>
        <taxon>Bacteria</taxon>
        <taxon>Pseudomonadati</taxon>
        <taxon>Thermodesulfobacteriota</taxon>
        <taxon>Desulfovibrionia</taxon>
        <taxon>Desulfovibrionales</taxon>
        <taxon>Desulfovibrionaceae</taxon>
        <taxon>Taurinivorans</taxon>
    </lineage>
</organism>
<dbReference type="PROSITE" id="PS00636">
    <property type="entry name" value="DNAJ_1"/>
    <property type="match status" value="1"/>
</dbReference>
<dbReference type="PROSITE" id="PS50076">
    <property type="entry name" value="DNAJ_2"/>
    <property type="match status" value="1"/>
</dbReference>
<dbReference type="InterPro" id="IPR001623">
    <property type="entry name" value="DnaJ_domain"/>
</dbReference>
<dbReference type="PANTHER" id="PTHR43096">
    <property type="entry name" value="DNAJ HOMOLOG 1, MITOCHONDRIAL-RELATED"/>
    <property type="match status" value="1"/>
</dbReference>
<name>A0ABY5XYT8_9BACT</name>
<dbReference type="CDD" id="cd10747">
    <property type="entry name" value="DnaJ_C"/>
    <property type="match status" value="1"/>
</dbReference>
<evidence type="ECO:0000256" key="1">
    <source>
        <dbReference type="ARBA" id="ARBA00023186"/>
    </source>
</evidence>
<dbReference type="InterPro" id="IPR036869">
    <property type="entry name" value="J_dom_sf"/>
</dbReference>
<dbReference type="InterPro" id="IPR008971">
    <property type="entry name" value="HSP40/DnaJ_pept-bd"/>
</dbReference>
<evidence type="ECO:0000313" key="4">
    <source>
        <dbReference type="Proteomes" id="UP001058120"/>
    </source>
</evidence>
<dbReference type="EMBL" id="CP065938">
    <property type="protein sequence ID" value="UWX04930.1"/>
    <property type="molecule type" value="Genomic_DNA"/>
</dbReference>
<dbReference type="SUPFAM" id="SSF49493">
    <property type="entry name" value="HSP40/DnaJ peptide-binding domain"/>
    <property type="match status" value="2"/>
</dbReference>
<accession>A0ABY5XYT8</accession>
<sequence length="307" mass="33650">MSVSYKDYYKILEVERTATTEEIDKSYKKLARKYHPDLNQGDSKAEEKFKEVNEAHEVLKDPQKRKLYDQLGPNWKDGQNFQGAPGFENFQFNFQGGQGGFGGGDFSDFFEMLFGQHGGFGGGAFNNGGFGGYQRQRKGHDVEATVQISLEEAHKGGAKHFTLNQQGGETKSLNVNIPAGIKNGAKLRLAGQGRAGTPNGDLYLTVQYAPHPKFKSDGFDISCQMFIKPAEAVFGTKLRVPTLEGEVELNIPAGIKSGKKLRLKGKGIGAKGDEYVVIDIDTPSLETMGEKEKSLWKELAGLTAQGE</sequence>
<dbReference type="SMART" id="SM00271">
    <property type="entry name" value="DnaJ"/>
    <property type="match status" value="1"/>
</dbReference>
<dbReference type="Pfam" id="PF00226">
    <property type="entry name" value="DnaJ"/>
    <property type="match status" value="1"/>
</dbReference>
<dbReference type="CDD" id="cd06257">
    <property type="entry name" value="DnaJ"/>
    <property type="match status" value="1"/>
</dbReference>
<dbReference type="RefSeq" id="WP_334314485.1">
    <property type="nucleotide sequence ID" value="NZ_CP065938.1"/>
</dbReference>
<dbReference type="SUPFAM" id="SSF46565">
    <property type="entry name" value="Chaperone J-domain"/>
    <property type="match status" value="1"/>
</dbReference>
<proteinExistence type="predicted"/>
<reference evidence="3" key="1">
    <citation type="submission" date="2020-12" db="EMBL/GenBank/DDBJ databases">
        <title>Taurinivorans muris gen. nov., sp. nov., fundamental and realized metabolic niche of a ubiquitous sulfidogenic bacterium in the murine intestine.</title>
        <authorList>
            <person name="Ye H."/>
            <person name="Hanson B.T."/>
            <person name="Loy A."/>
        </authorList>
    </citation>
    <scope>NUCLEOTIDE SEQUENCE</scope>
    <source>
        <strain evidence="3">LT0009</strain>
    </source>
</reference>
<dbReference type="PANTHER" id="PTHR43096:SF52">
    <property type="entry name" value="DNAJ HOMOLOG 1, MITOCHONDRIAL-RELATED"/>
    <property type="match status" value="1"/>
</dbReference>
<dbReference type="Gene3D" id="2.60.260.20">
    <property type="entry name" value="Urease metallochaperone UreE, N-terminal domain"/>
    <property type="match status" value="2"/>
</dbReference>
<evidence type="ECO:0000313" key="3">
    <source>
        <dbReference type="EMBL" id="UWX04930.1"/>
    </source>
</evidence>